<dbReference type="InterPro" id="IPR013249">
    <property type="entry name" value="RNA_pol_sigma70_r4_t2"/>
</dbReference>
<dbReference type="InterPro" id="IPR013325">
    <property type="entry name" value="RNA_pol_sigma_r2"/>
</dbReference>
<evidence type="ECO:0000259" key="8">
    <source>
        <dbReference type="Pfam" id="PF08281"/>
    </source>
</evidence>
<keyword evidence="3 6" id="KW-0731">Sigma factor</keyword>
<dbReference type="PANTHER" id="PTHR43133:SF8">
    <property type="entry name" value="RNA POLYMERASE SIGMA FACTOR HI_1459-RELATED"/>
    <property type="match status" value="1"/>
</dbReference>
<feature type="domain" description="RNA polymerase sigma factor 70 region 4 type 2" evidence="8">
    <location>
        <begin position="102"/>
        <end position="152"/>
    </location>
</feature>
<gene>
    <name evidence="9" type="ORF">SAMN04489797_2507</name>
</gene>
<reference evidence="9 10" key="1">
    <citation type="submission" date="2016-10" db="EMBL/GenBank/DDBJ databases">
        <authorList>
            <person name="Varghese N."/>
            <person name="Submissions S."/>
        </authorList>
    </citation>
    <scope>NUCLEOTIDE SEQUENCE [LARGE SCALE GENOMIC DNA]</scope>
    <source>
        <strain evidence="9 10">RHA_55</strain>
    </source>
</reference>
<dbReference type="InterPro" id="IPR000838">
    <property type="entry name" value="RNA_pol_sigma70_ECF_CS"/>
</dbReference>
<evidence type="ECO:0000256" key="5">
    <source>
        <dbReference type="ARBA" id="ARBA00023163"/>
    </source>
</evidence>
<dbReference type="PROSITE" id="PS01063">
    <property type="entry name" value="SIGMA70_ECF"/>
    <property type="match status" value="1"/>
</dbReference>
<name>A0A1H1VCF0_9FLAO</name>
<proteinExistence type="inferred from homology"/>
<evidence type="ECO:0000256" key="3">
    <source>
        <dbReference type="ARBA" id="ARBA00023082"/>
    </source>
</evidence>
<dbReference type="AlphaFoldDB" id="A0A1H1VCF0"/>
<dbReference type="NCBIfam" id="TIGR02937">
    <property type="entry name" value="sigma70-ECF"/>
    <property type="match status" value="1"/>
</dbReference>
<evidence type="ECO:0000313" key="10">
    <source>
        <dbReference type="Proteomes" id="UP000198963"/>
    </source>
</evidence>
<dbReference type="Gene3D" id="1.10.1740.10">
    <property type="match status" value="1"/>
</dbReference>
<protein>
    <recommendedName>
        <fullName evidence="6">RNA polymerase sigma factor</fullName>
    </recommendedName>
</protein>
<dbReference type="EMBL" id="LT629774">
    <property type="protein sequence ID" value="SDS82290.1"/>
    <property type="molecule type" value="Genomic_DNA"/>
</dbReference>
<dbReference type="SUPFAM" id="SSF88946">
    <property type="entry name" value="Sigma2 domain of RNA polymerase sigma factors"/>
    <property type="match status" value="1"/>
</dbReference>
<keyword evidence="2 6" id="KW-0805">Transcription regulation</keyword>
<evidence type="ECO:0000256" key="6">
    <source>
        <dbReference type="RuleBase" id="RU000716"/>
    </source>
</evidence>
<dbReference type="PANTHER" id="PTHR43133">
    <property type="entry name" value="RNA POLYMERASE ECF-TYPE SIGMA FACTO"/>
    <property type="match status" value="1"/>
</dbReference>
<evidence type="ECO:0000256" key="1">
    <source>
        <dbReference type="ARBA" id="ARBA00010641"/>
    </source>
</evidence>
<dbReference type="InterPro" id="IPR013324">
    <property type="entry name" value="RNA_pol_sigma_r3/r4-like"/>
</dbReference>
<dbReference type="Proteomes" id="UP000198963">
    <property type="component" value="Chromosome I"/>
</dbReference>
<evidence type="ECO:0000256" key="2">
    <source>
        <dbReference type="ARBA" id="ARBA00023015"/>
    </source>
</evidence>
<dbReference type="STRING" id="1249933.SAMN04489797_2507"/>
<dbReference type="InterPro" id="IPR007627">
    <property type="entry name" value="RNA_pol_sigma70_r2"/>
</dbReference>
<dbReference type="CDD" id="cd06171">
    <property type="entry name" value="Sigma70_r4"/>
    <property type="match status" value="1"/>
</dbReference>
<feature type="domain" description="RNA polymerase sigma-70 region 2" evidence="7">
    <location>
        <begin position="3"/>
        <end position="69"/>
    </location>
</feature>
<dbReference type="GO" id="GO:0016987">
    <property type="term" value="F:sigma factor activity"/>
    <property type="evidence" value="ECO:0007669"/>
    <property type="project" value="UniProtKB-KW"/>
</dbReference>
<dbReference type="Pfam" id="PF08281">
    <property type="entry name" value="Sigma70_r4_2"/>
    <property type="match status" value="1"/>
</dbReference>
<keyword evidence="10" id="KW-1185">Reference proteome</keyword>
<evidence type="ECO:0000313" key="9">
    <source>
        <dbReference type="EMBL" id="SDS82290.1"/>
    </source>
</evidence>
<dbReference type="SUPFAM" id="SSF88659">
    <property type="entry name" value="Sigma3 and sigma4 domains of RNA polymerase sigma factors"/>
    <property type="match status" value="1"/>
</dbReference>
<dbReference type="RefSeq" id="WP_092447014.1">
    <property type="nucleotide sequence ID" value="NZ_JBLXAG010000005.1"/>
</dbReference>
<dbReference type="Gene3D" id="1.10.10.10">
    <property type="entry name" value="Winged helix-like DNA-binding domain superfamily/Winged helix DNA-binding domain"/>
    <property type="match status" value="1"/>
</dbReference>
<dbReference type="InterPro" id="IPR036388">
    <property type="entry name" value="WH-like_DNA-bd_sf"/>
</dbReference>
<evidence type="ECO:0000259" key="7">
    <source>
        <dbReference type="Pfam" id="PF04542"/>
    </source>
</evidence>
<evidence type="ECO:0000256" key="4">
    <source>
        <dbReference type="ARBA" id="ARBA00023125"/>
    </source>
</evidence>
<organism evidence="9 10">
    <name type="scientific">Winogradskyella sediminis</name>
    <dbReference type="NCBI Taxonomy" id="1382466"/>
    <lineage>
        <taxon>Bacteria</taxon>
        <taxon>Pseudomonadati</taxon>
        <taxon>Bacteroidota</taxon>
        <taxon>Flavobacteriia</taxon>
        <taxon>Flavobacteriales</taxon>
        <taxon>Flavobacteriaceae</taxon>
        <taxon>Winogradskyella</taxon>
    </lineage>
</organism>
<keyword evidence="5 6" id="KW-0804">Transcription</keyword>
<dbReference type="GO" id="GO:0003677">
    <property type="term" value="F:DNA binding"/>
    <property type="evidence" value="ECO:0007669"/>
    <property type="project" value="UniProtKB-KW"/>
</dbReference>
<comment type="similarity">
    <text evidence="1 6">Belongs to the sigma-70 factor family. ECF subfamily.</text>
</comment>
<keyword evidence="4 6" id="KW-0238">DNA-binding</keyword>
<dbReference type="InterPro" id="IPR039425">
    <property type="entry name" value="RNA_pol_sigma-70-like"/>
</dbReference>
<dbReference type="GO" id="GO:0006352">
    <property type="term" value="P:DNA-templated transcription initiation"/>
    <property type="evidence" value="ECO:0007669"/>
    <property type="project" value="InterPro"/>
</dbReference>
<dbReference type="InterPro" id="IPR014284">
    <property type="entry name" value="RNA_pol_sigma-70_dom"/>
</dbReference>
<accession>A0A1H1VCF0</accession>
<dbReference type="Pfam" id="PF04542">
    <property type="entry name" value="Sigma70_r2"/>
    <property type="match status" value="1"/>
</dbReference>
<sequence>MQLYNQYCNGMLVVALRFVKDTMEAEDVVQEAFIKAFSKLEQYKAEVSFGAWLKRIVINKCIDVLKSKRQRVVELEAYHLNVIEDNNDDDWTIDAGISIADVKLAIEALPEKYKYVVLLYLMEGYDHKEISEILKITEIASRTQLSRGKQKLKEVLKLKRNGTRS</sequence>